<evidence type="ECO:0008006" key="3">
    <source>
        <dbReference type="Google" id="ProtNLM"/>
    </source>
</evidence>
<dbReference type="SUPFAM" id="SSF56672">
    <property type="entry name" value="DNA/RNA polymerases"/>
    <property type="match status" value="1"/>
</dbReference>
<dbReference type="Proteomes" id="UP000257109">
    <property type="component" value="Unassembled WGS sequence"/>
</dbReference>
<reference evidence="1" key="1">
    <citation type="submission" date="2018-05" db="EMBL/GenBank/DDBJ databases">
        <title>Draft genome of Mucuna pruriens seed.</title>
        <authorList>
            <person name="Nnadi N.E."/>
            <person name="Vos R."/>
            <person name="Hasami M.H."/>
            <person name="Devisetty U.K."/>
            <person name="Aguiy J.C."/>
        </authorList>
    </citation>
    <scope>NUCLEOTIDE SEQUENCE [LARGE SCALE GENOMIC DNA]</scope>
    <source>
        <strain evidence="1">JCA_2017</strain>
    </source>
</reference>
<dbReference type="InterPro" id="IPR043128">
    <property type="entry name" value="Rev_trsase/Diguanyl_cyclase"/>
</dbReference>
<dbReference type="Gene3D" id="3.10.10.10">
    <property type="entry name" value="HIV Type 1 Reverse Transcriptase, subunit A, domain 1"/>
    <property type="match status" value="1"/>
</dbReference>
<feature type="non-terminal residue" evidence="1">
    <location>
        <position position="1"/>
    </location>
</feature>
<organism evidence="1 2">
    <name type="scientific">Mucuna pruriens</name>
    <name type="common">Velvet bean</name>
    <name type="synonym">Dolichos pruriens</name>
    <dbReference type="NCBI Taxonomy" id="157652"/>
    <lineage>
        <taxon>Eukaryota</taxon>
        <taxon>Viridiplantae</taxon>
        <taxon>Streptophyta</taxon>
        <taxon>Embryophyta</taxon>
        <taxon>Tracheophyta</taxon>
        <taxon>Spermatophyta</taxon>
        <taxon>Magnoliopsida</taxon>
        <taxon>eudicotyledons</taxon>
        <taxon>Gunneridae</taxon>
        <taxon>Pentapetalae</taxon>
        <taxon>rosids</taxon>
        <taxon>fabids</taxon>
        <taxon>Fabales</taxon>
        <taxon>Fabaceae</taxon>
        <taxon>Papilionoideae</taxon>
        <taxon>50 kb inversion clade</taxon>
        <taxon>NPAAA clade</taxon>
        <taxon>indigoferoid/millettioid clade</taxon>
        <taxon>Phaseoleae</taxon>
        <taxon>Mucuna</taxon>
    </lineage>
</organism>
<dbReference type="InterPro" id="IPR053134">
    <property type="entry name" value="RNA-dir_DNA_polymerase"/>
</dbReference>
<accession>A0A371H0L9</accession>
<evidence type="ECO:0000313" key="1">
    <source>
        <dbReference type="EMBL" id="RDX96344.1"/>
    </source>
</evidence>
<protein>
    <recommendedName>
        <fullName evidence="3">Reverse transcriptase domain-containing protein</fullName>
    </recommendedName>
</protein>
<dbReference type="PANTHER" id="PTHR24559">
    <property type="entry name" value="TRANSPOSON TY3-I GAG-POL POLYPROTEIN"/>
    <property type="match status" value="1"/>
</dbReference>
<dbReference type="InterPro" id="IPR043502">
    <property type="entry name" value="DNA/RNA_pol_sf"/>
</dbReference>
<dbReference type="OrthoDB" id="1723412at2759"/>
<gene>
    <name evidence="1" type="ORF">CR513_21016</name>
</gene>
<dbReference type="Gene3D" id="3.30.70.270">
    <property type="match status" value="1"/>
</dbReference>
<comment type="caution">
    <text evidence="1">The sequence shown here is derived from an EMBL/GenBank/DDBJ whole genome shotgun (WGS) entry which is preliminary data.</text>
</comment>
<dbReference type="AlphaFoldDB" id="A0A371H0L9"/>
<dbReference type="CDD" id="cd01647">
    <property type="entry name" value="RT_LTR"/>
    <property type="match status" value="1"/>
</dbReference>
<evidence type="ECO:0000313" key="2">
    <source>
        <dbReference type="Proteomes" id="UP000257109"/>
    </source>
</evidence>
<dbReference type="PANTHER" id="PTHR24559:SF444">
    <property type="entry name" value="REVERSE TRANSCRIPTASE DOMAIN-CONTAINING PROTEIN"/>
    <property type="match status" value="1"/>
</dbReference>
<sequence length="124" mass="14602">MEIESDPTKRGEKGMVLKKSKMIVVRNQQDEMVSMRIQNSWQVCIDYKKLNQATRKDHFPLPFVDQVLEKLAWKSNYCFFDGFSRYMKIHKALVDQHKTTFTCPFDTFAYTRIPFGLCNASSTF</sequence>
<proteinExistence type="predicted"/>
<dbReference type="EMBL" id="QJKJ01003907">
    <property type="protein sequence ID" value="RDX96344.1"/>
    <property type="molecule type" value="Genomic_DNA"/>
</dbReference>
<name>A0A371H0L9_MUCPR</name>
<keyword evidence="2" id="KW-1185">Reference proteome</keyword>